<organism evidence="4 5">
    <name type="scientific">Actinomadura parmotrematis</name>
    <dbReference type="NCBI Taxonomy" id="2864039"/>
    <lineage>
        <taxon>Bacteria</taxon>
        <taxon>Bacillati</taxon>
        <taxon>Actinomycetota</taxon>
        <taxon>Actinomycetes</taxon>
        <taxon>Streptosporangiales</taxon>
        <taxon>Thermomonosporaceae</taxon>
        <taxon>Actinomadura</taxon>
    </lineage>
</organism>
<dbReference type="SUPFAM" id="SSF46894">
    <property type="entry name" value="C-terminal effector domain of the bipartite response regulators"/>
    <property type="match status" value="1"/>
</dbReference>
<dbReference type="SUPFAM" id="SSF52540">
    <property type="entry name" value="P-loop containing nucleoside triphosphate hydrolases"/>
    <property type="match status" value="1"/>
</dbReference>
<dbReference type="InterPro" id="IPR036388">
    <property type="entry name" value="WH-like_DNA-bd_sf"/>
</dbReference>
<dbReference type="RefSeq" id="WP_220161982.1">
    <property type="nucleotide sequence ID" value="NZ_JAIBOA010000001.1"/>
</dbReference>
<dbReference type="Proteomes" id="UP000774570">
    <property type="component" value="Unassembled WGS sequence"/>
</dbReference>
<dbReference type="CDD" id="cd06170">
    <property type="entry name" value="LuxR_C_like"/>
    <property type="match status" value="1"/>
</dbReference>
<dbReference type="SMART" id="SM00421">
    <property type="entry name" value="HTH_LUXR"/>
    <property type="match status" value="1"/>
</dbReference>
<keyword evidence="2" id="KW-0067">ATP-binding</keyword>
<comment type="caution">
    <text evidence="4">The sequence shown here is derived from an EMBL/GenBank/DDBJ whole genome shotgun (WGS) entry which is preliminary data.</text>
</comment>
<dbReference type="PROSITE" id="PS50043">
    <property type="entry name" value="HTH_LUXR_2"/>
    <property type="match status" value="1"/>
</dbReference>
<keyword evidence="1" id="KW-0547">Nucleotide-binding</keyword>
<dbReference type="Pfam" id="PF13191">
    <property type="entry name" value="AAA_16"/>
    <property type="match status" value="1"/>
</dbReference>
<evidence type="ECO:0000313" key="4">
    <source>
        <dbReference type="EMBL" id="MBW8480740.1"/>
    </source>
</evidence>
<evidence type="ECO:0000259" key="3">
    <source>
        <dbReference type="PROSITE" id="PS50043"/>
    </source>
</evidence>
<dbReference type="Pfam" id="PF00196">
    <property type="entry name" value="GerE"/>
    <property type="match status" value="1"/>
</dbReference>
<evidence type="ECO:0000313" key="5">
    <source>
        <dbReference type="Proteomes" id="UP000774570"/>
    </source>
</evidence>
<feature type="domain" description="HTH luxR-type" evidence="3">
    <location>
        <begin position="852"/>
        <end position="916"/>
    </location>
</feature>
<dbReference type="EMBL" id="JAIBOA010000001">
    <property type="protein sequence ID" value="MBW8480740.1"/>
    <property type="molecule type" value="Genomic_DNA"/>
</dbReference>
<keyword evidence="5" id="KW-1185">Reference proteome</keyword>
<dbReference type="InterPro" id="IPR027417">
    <property type="entry name" value="P-loop_NTPase"/>
</dbReference>
<dbReference type="Gene3D" id="1.10.10.10">
    <property type="entry name" value="Winged helix-like DNA-binding domain superfamily/Winged helix DNA-binding domain"/>
    <property type="match status" value="1"/>
</dbReference>
<proteinExistence type="predicted"/>
<evidence type="ECO:0000256" key="2">
    <source>
        <dbReference type="ARBA" id="ARBA00022840"/>
    </source>
</evidence>
<name>A0ABS7FK36_9ACTN</name>
<reference evidence="4 5" key="1">
    <citation type="submission" date="2021-07" db="EMBL/GenBank/DDBJ databases">
        <title>Actinomadura sp. PM05-2 isolated from lichen.</title>
        <authorList>
            <person name="Somphong A."/>
            <person name="Phongsopitanun W."/>
            <person name="Tanasupawat S."/>
            <person name="Peongsungnone V."/>
        </authorList>
    </citation>
    <scope>NUCLEOTIDE SEQUENCE [LARGE SCALE GENOMIC DNA]</scope>
    <source>
        <strain evidence="4 5">PM05-2</strain>
    </source>
</reference>
<dbReference type="InterPro" id="IPR041664">
    <property type="entry name" value="AAA_16"/>
</dbReference>
<dbReference type="PANTHER" id="PTHR16305:SF35">
    <property type="entry name" value="TRANSCRIPTIONAL ACTIVATOR DOMAIN"/>
    <property type="match status" value="1"/>
</dbReference>
<dbReference type="PRINTS" id="PR00038">
    <property type="entry name" value="HTHLUXR"/>
</dbReference>
<dbReference type="InterPro" id="IPR016032">
    <property type="entry name" value="Sig_transdc_resp-reg_C-effctor"/>
</dbReference>
<sequence>MALIGRGAELDRVLEVTGSGGDGALLVLGEAGAGKSALLDEAAARLARAGRLVLRAEGGESEAPYSLACLHQLLLPLHPHLAGLPAHLRTTLEAAFGLVPAERAPDPMLLRIAVLTLLTGVSRGRPVALVVDDVHHCDRDSAEVLGFVLRRLAGADVAVLLAARGGQPGRDALSPALHGPPVLALGPLGAPDAARLLDRQPLPPAGRARLELLEQARGNPLAIVELCRAARRRPAPDAPDAADASRVQELYAARLRALPAATRRAVLYAAAGEHEDLATVMRAAGHGSDLAVWQPAEEAGLVAVGEDRVRFRHPLARTTAYRTATARLRQEAHHAFAEALGGDPERRAWHRAGAGVGPDEAIAADLEAAAALAEGRGDWFAAGRALERAAESSPAAPDRARRYARALHAADRAGDRSWVLDLHARVTALTGDTDLLGPTTGGAALALSLASRQREAGRLVLGALEDAPPRDGRTALALVSVLGAVAYQSGLPRFRRPLAGLLGRIPPGAGGAPADLDDETCAAMRDVVLATADPAANARVLLDRARPGGTATELLCAGSVAWFADESERCADALRRAFDALRPAGAMGSAATCLVPFAASLIDTGRWAEAATALEEAAALATVHHLTHIEVDAAALGAVLAALRGRPAELPGASWTAVDLNENRATHALLLRAAAARAEAAGDLDEAFRLLRALFADDGEPLHYVLSGRSIAELASLALRTGRQGEAAAPLAAVREAAGPRPSKRATLLLHHASALLDDAPDGLAEGSAAERAFRLAAVDPAAEQWPLDRARARLDYARWLRRRRRPLDARPLLAAALDAFTRLGAAPQAAEAAAELRASGVPTAAPAGPSGAGPLAALTAQQQQIVRLAATGLSNREIADRLTLSPRTIGSHLYQAYPKLGVSSRHQLRDIVAGG</sequence>
<dbReference type="InterPro" id="IPR000792">
    <property type="entry name" value="Tscrpt_reg_LuxR_C"/>
</dbReference>
<accession>A0ABS7FK36</accession>
<protein>
    <submittedName>
        <fullName evidence="4">AAA family ATPase</fullName>
    </submittedName>
</protein>
<dbReference type="PANTHER" id="PTHR16305">
    <property type="entry name" value="TESTICULAR SOLUBLE ADENYLYL CYCLASE"/>
    <property type="match status" value="1"/>
</dbReference>
<evidence type="ECO:0000256" key="1">
    <source>
        <dbReference type="ARBA" id="ARBA00022741"/>
    </source>
</evidence>
<gene>
    <name evidence="4" type="ORF">K1Y72_00070</name>
</gene>